<keyword evidence="3" id="KW-1185">Reference proteome</keyword>
<feature type="region of interest" description="Disordered" evidence="1">
    <location>
        <begin position="1"/>
        <end position="90"/>
    </location>
</feature>
<evidence type="ECO:0000256" key="1">
    <source>
        <dbReference type="SAM" id="MobiDB-lite"/>
    </source>
</evidence>
<proteinExistence type="predicted"/>
<dbReference type="Proteomes" id="UP000241769">
    <property type="component" value="Unassembled WGS sequence"/>
</dbReference>
<evidence type="ECO:0000313" key="3">
    <source>
        <dbReference type="Proteomes" id="UP000241769"/>
    </source>
</evidence>
<evidence type="ECO:0000313" key="2">
    <source>
        <dbReference type="EMBL" id="PRP73636.1"/>
    </source>
</evidence>
<name>A0A2P6MPN2_9EUKA</name>
<sequence length="90" mass="10335">DQRYPRQSKASRMETYSPQDNDRDGSFVEQSGSHQRKNTNLQRNQKNFLKGLTNNSPHIANGEETTAEEDRHCPDCPQKEDQQTVETTPS</sequence>
<feature type="non-terminal residue" evidence="2">
    <location>
        <position position="1"/>
    </location>
</feature>
<reference evidence="2 3" key="1">
    <citation type="journal article" date="2018" name="Genome Biol. Evol.">
        <title>Multiple Roots of Fruiting Body Formation in Amoebozoa.</title>
        <authorList>
            <person name="Hillmann F."/>
            <person name="Forbes G."/>
            <person name="Novohradska S."/>
            <person name="Ferling I."/>
            <person name="Riege K."/>
            <person name="Groth M."/>
            <person name="Westermann M."/>
            <person name="Marz M."/>
            <person name="Spaller T."/>
            <person name="Winckler T."/>
            <person name="Schaap P."/>
            <person name="Glockner G."/>
        </authorList>
    </citation>
    <scope>NUCLEOTIDE SEQUENCE [LARGE SCALE GENOMIC DNA]</scope>
    <source>
        <strain evidence="2 3">Jena</strain>
    </source>
</reference>
<comment type="caution">
    <text evidence="2">The sequence shown here is derived from an EMBL/GenBank/DDBJ whole genome shotgun (WGS) entry which is preliminary data.</text>
</comment>
<feature type="compositionally biased region" description="Polar residues" evidence="1">
    <location>
        <begin position="8"/>
        <end position="19"/>
    </location>
</feature>
<gene>
    <name evidence="2" type="ORF">PROFUN_16520</name>
</gene>
<protein>
    <submittedName>
        <fullName evidence="2">Uncharacterized protein</fullName>
    </submittedName>
</protein>
<accession>A0A2P6MPN2</accession>
<feature type="compositionally biased region" description="Polar residues" evidence="1">
    <location>
        <begin position="28"/>
        <end position="58"/>
    </location>
</feature>
<organism evidence="2 3">
    <name type="scientific">Planoprotostelium fungivorum</name>
    <dbReference type="NCBI Taxonomy" id="1890364"/>
    <lineage>
        <taxon>Eukaryota</taxon>
        <taxon>Amoebozoa</taxon>
        <taxon>Evosea</taxon>
        <taxon>Variosea</taxon>
        <taxon>Cavosteliida</taxon>
        <taxon>Cavosteliaceae</taxon>
        <taxon>Planoprotostelium</taxon>
    </lineage>
</organism>
<dbReference type="EMBL" id="MDYQ01000588">
    <property type="protein sequence ID" value="PRP73636.1"/>
    <property type="molecule type" value="Genomic_DNA"/>
</dbReference>
<dbReference type="AlphaFoldDB" id="A0A2P6MPN2"/>
<feature type="compositionally biased region" description="Basic and acidic residues" evidence="1">
    <location>
        <begin position="68"/>
        <end position="82"/>
    </location>
</feature>
<dbReference type="InParanoid" id="A0A2P6MPN2"/>